<gene>
    <name evidence="2" type="ordered locus">Sulku_0017</name>
</gene>
<dbReference type="Pfam" id="PF01814">
    <property type="entry name" value="Hemerythrin"/>
    <property type="match status" value="1"/>
</dbReference>
<dbReference type="PANTHER" id="PTHR39966:SF3">
    <property type="entry name" value="DUF438 DOMAIN-CONTAINING PROTEIN"/>
    <property type="match status" value="1"/>
</dbReference>
<dbReference type="OrthoDB" id="9792554at2"/>
<dbReference type="AlphaFoldDB" id="E4TW69"/>
<dbReference type="EMBL" id="CP002355">
    <property type="protein sequence ID" value="ADR32685.1"/>
    <property type="molecule type" value="Genomic_DNA"/>
</dbReference>
<accession>E4TW69</accession>
<keyword evidence="3" id="KW-1185">Reference proteome</keyword>
<evidence type="ECO:0000313" key="2">
    <source>
        <dbReference type="EMBL" id="ADR32685.1"/>
    </source>
</evidence>
<reference evidence="2 3" key="1">
    <citation type="journal article" date="2012" name="Stand. Genomic Sci.">
        <title>Complete genome sequence of the sulfur compounds oxidizing chemolithoautotroph Sulfuricurvum kujiense type strain (YK-1(T)).</title>
        <authorList>
            <person name="Han C."/>
            <person name="Kotsyurbenko O."/>
            <person name="Chertkov O."/>
            <person name="Held B."/>
            <person name="Lapidus A."/>
            <person name="Nolan M."/>
            <person name="Lucas S."/>
            <person name="Hammon N."/>
            <person name="Deshpande S."/>
            <person name="Cheng J.F."/>
            <person name="Tapia R."/>
            <person name="Goodwin L.A."/>
            <person name="Pitluck S."/>
            <person name="Liolios K."/>
            <person name="Pagani I."/>
            <person name="Ivanova N."/>
            <person name="Mavromatis K."/>
            <person name="Mikhailova N."/>
            <person name="Pati A."/>
            <person name="Chen A."/>
            <person name="Palaniappan K."/>
            <person name="Land M."/>
            <person name="Hauser L."/>
            <person name="Chang Y.J."/>
            <person name="Jeffries C.D."/>
            <person name="Brambilla E.M."/>
            <person name="Rohde M."/>
            <person name="Spring S."/>
            <person name="Sikorski J."/>
            <person name="Goker M."/>
            <person name="Woyke T."/>
            <person name="Bristow J."/>
            <person name="Eisen J.A."/>
            <person name="Markowitz V."/>
            <person name="Hugenholtz P."/>
            <person name="Kyrpides N.C."/>
            <person name="Klenk H.P."/>
            <person name="Detter J.C."/>
        </authorList>
    </citation>
    <scope>NUCLEOTIDE SEQUENCE [LARGE SCALE GENOMIC DNA]</scope>
    <source>
        <strain evidence="3">ATCC BAA-921 / DSM 16994 / JCM 11577 / YK-1</strain>
    </source>
</reference>
<feature type="domain" description="Hemerythrin-like" evidence="1">
    <location>
        <begin position="2"/>
        <end position="124"/>
    </location>
</feature>
<dbReference type="Proteomes" id="UP000008721">
    <property type="component" value="Chromosome"/>
</dbReference>
<sequence length="144" mass="17248">MILEFMRDDHRACDHYYTEAENALSEKKVDDAVRLFDEFYRATNHHFDMEERELFITFEKRTGMTGGPTQMMRYEHQQLRSLLESMKSALNEKRYNDFFGIGESMMIMLQQHNMKEEQMLYPMIDRALGSDSEHMIQILKDMGQ</sequence>
<dbReference type="HOGENOM" id="CLU_127112_0_0_7"/>
<organism evidence="2 3">
    <name type="scientific">Sulfuricurvum kujiense (strain ATCC BAA-921 / DSM 16994 / JCM 11577 / YK-1)</name>
    <dbReference type="NCBI Taxonomy" id="709032"/>
    <lineage>
        <taxon>Bacteria</taxon>
        <taxon>Pseudomonadati</taxon>
        <taxon>Campylobacterota</taxon>
        <taxon>Epsilonproteobacteria</taxon>
        <taxon>Campylobacterales</taxon>
        <taxon>Sulfurimonadaceae</taxon>
        <taxon>Sulfuricurvum</taxon>
    </lineage>
</organism>
<dbReference type="KEGG" id="sku:Sulku_0017"/>
<name>E4TW69_SULKY</name>
<dbReference type="GO" id="GO:0005886">
    <property type="term" value="C:plasma membrane"/>
    <property type="evidence" value="ECO:0007669"/>
    <property type="project" value="TreeGrafter"/>
</dbReference>
<dbReference type="PANTHER" id="PTHR39966">
    <property type="entry name" value="BLL2471 PROTEIN-RELATED"/>
    <property type="match status" value="1"/>
</dbReference>
<dbReference type="InterPro" id="IPR012312">
    <property type="entry name" value="Hemerythrin-like"/>
</dbReference>
<dbReference type="eggNOG" id="COG3945">
    <property type="taxonomic scope" value="Bacteria"/>
</dbReference>
<evidence type="ECO:0000259" key="1">
    <source>
        <dbReference type="Pfam" id="PF01814"/>
    </source>
</evidence>
<dbReference type="STRING" id="709032.Sulku_0017"/>
<dbReference type="RefSeq" id="WP_013458882.1">
    <property type="nucleotide sequence ID" value="NC_014762.1"/>
</dbReference>
<proteinExistence type="predicted"/>
<dbReference type="Gene3D" id="1.20.120.520">
    <property type="entry name" value="nmb1532 protein domain like"/>
    <property type="match status" value="1"/>
</dbReference>
<protein>
    <submittedName>
        <fullName evidence="2">Hemerythrin HHE cation binding domain protein</fullName>
    </submittedName>
</protein>
<evidence type="ECO:0000313" key="3">
    <source>
        <dbReference type="Proteomes" id="UP000008721"/>
    </source>
</evidence>